<protein>
    <submittedName>
        <fullName evidence="1">Uncharacterized protein</fullName>
    </submittedName>
</protein>
<accession>A0A8S5T751</accession>
<organism evidence="1">
    <name type="scientific">Myoviridae sp. ctjH82</name>
    <dbReference type="NCBI Taxonomy" id="2827704"/>
    <lineage>
        <taxon>Viruses</taxon>
        <taxon>Duplodnaviria</taxon>
        <taxon>Heunggongvirae</taxon>
        <taxon>Uroviricota</taxon>
        <taxon>Caudoviricetes</taxon>
    </lineage>
</organism>
<dbReference type="EMBL" id="BK032762">
    <property type="protein sequence ID" value="DAF59070.1"/>
    <property type="molecule type" value="Genomic_DNA"/>
</dbReference>
<reference evidence="1" key="1">
    <citation type="journal article" date="2021" name="Proc. Natl. Acad. Sci. U.S.A.">
        <title>A Catalog of Tens of Thousands of Viruses from Human Metagenomes Reveals Hidden Associations with Chronic Diseases.</title>
        <authorList>
            <person name="Tisza M.J."/>
            <person name="Buck C.B."/>
        </authorList>
    </citation>
    <scope>NUCLEOTIDE SEQUENCE</scope>
    <source>
        <strain evidence="1">CtjH82</strain>
    </source>
</reference>
<name>A0A8S5T751_9CAUD</name>
<evidence type="ECO:0000313" key="1">
    <source>
        <dbReference type="EMBL" id="DAF59070.1"/>
    </source>
</evidence>
<sequence>MFGIKKKGAEIKQPVYVVLVPEVAAYASAASFPVDSAGKLVFLNDTVEHEGSEYQVVAMSHRNKVVIRPKGQTYGGKWVKAGSVRVTRHVLGVR</sequence>
<proteinExistence type="predicted"/>